<evidence type="ECO:0000259" key="2">
    <source>
        <dbReference type="Pfam" id="PF26355"/>
    </source>
</evidence>
<dbReference type="RefSeq" id="WP_190906508.1">
    <property type="nucleotide sequence ID" value="NZ_JACJTQ010000012.1"/>
</dbReference>
<keyword evidence="4" id="KW-1185">Reference proteome</keyword>
<name>A0ABR8J4Y1_9NOST</name>
<accession>A0ABR8J4Y1</accession>
<dbReference type="Pfam" id="PF00931">
    <property type="entry name" value="NB-ARC"/>
    <property type="match status" value="1"/>
</dbReference>
<dbReference type="Pfam" id="PF26355">
    <property type="entry name" value="HTH_VMAP-M9"/>
    <property type="match status" value="1"/>
</dbReference>
<dbReference type="PRINTS" id="PR00364">
    <property type="entry name" value="DISEASERSIST"/>
</dbReference>
<protein>
    <submittedName>
        <fullName evidence="3">NACHT domain-containing protein</fullName>
    </submittedName>
</protein>
<feature type="domain" description="vWA-MoxR associated protein N-terminal HTH" evidence="2">
    <location>
        <begin position="1"/>
        <end position="81"/>
    </location>
</feature>
<dbReference type="Gene3D" id="3.40.50.300">
    <property type="entry name" value="P-loop containing nucleotide triphosphate hydrolases"/>
    <property type="match status" value="1"/>
</dbReference>
<evidence type="ECO:0000259" key="1">
    <source>
        <dbReference type="Pfam" id="PF00931"/>
    </source>
</evidence>
<sequence length="445" mass="50698">MNSEEALSLVCNLFTTKYDMPLTPLEQEIIRQSWEGREYKDMKIAGYSSAYVKTNIAPELWKKISKVLGVTVGKKNLRVVLYNLEREKLSTKLETPREFVHKKGSANSSFAQNWQNMSDLEIFGRGEELATLQKWVLQDKCRLVAILGMGGMGKTTLTANLLKNLASNQETKFANIIWLSLKNAPTLESILTEIIDLLSPQQNLVPSIDNLLDKLRSDRYLIIFDAVENIFAKDSLAGKYLQGYESYSNLFKQISTSQHQSCLLLTSIEIPREVIFLVGNHSPVRLLPLQGLAIQQAKQILRNRALTEEEDWEKLINLYRGNPLALKIVATMILELFNGKVSDFLAENTIFIGQIAEILDKQFLRLSDLEIQLLYCLANIKEPVKFAQLCVYLEQKNISKSQIITVLESLVMRSLIEKNLEHGEFMFTLQPLIQKSFVNKLSENC</sequence>
<evidence type="ECO:0000313" key="4">
    <source>
        <dbReference type="Proteomes" id="UP000660381"/>
    </source>
</evidence>
<proteinExistence type="predicted"/>
<dbReference type="InterPro" id="IPR027417">
    <property type="entry name" value="P-loop_NTPase"/>
</dbReference>
<dbReference type="EMBL" id="JACJTQ010000012">
    <property type="protein sequence ID" value="MBD2692081.1"/>
    <property type="molecule type" value="Genomic_DNA"/>
</dbReference>
<dbReference type="PANTHER" id="PTHR47691">
    <property type="entry name" value="REGULATOR-RELATED"/>
    <property type="match status" value="1"/>
</dbReference>
<evidence type="ECO:0000313" key="3">
    <source>
        <dbReference type="EMBL" id="MBD2692081.1"/>
    </source>
</evidence>
<reference evidence="3 4" key="1">
    <citation type="journal article" date="2020" name="ISME J.">
        <title>Comparative genomics reveals insights into cyanobacterial evolution and habitat adaptation.</title>
        <authorList>
            <person name="Chen M.Y."/>
            <person name="Teng W.K."/>
            <person name="Zhao L."/>
            <person name="Hu C.X."/>
            <person name="Zhou Y.K."/>
            <person name="Han B.P."/>
            <person name="Song L.R."/>
            <person name="Shu W.S."/>
        </authorList>
    </citation>
    <scope>NUCLEOTIDE SEQUENCE [LARGE SCALE GENOMIC DNA]</scope>
    <source>
        <strain evidence="3 4">FACHB-362</strain>
    </source>
</reference>
<dbReference type="PANTHER" id="PTHR47691:SF3">
    <property type="entry name" value="HTH-TYPE TRANSCRIPTIONAL REGULATOR RV0890C-RELATED"/>
    <property type="match status" value="1"/>
</dbReference>
<gene>
    <name evidence="3" type="ORF">H6G68_09980</name>
</gene>
<organism evidence="3 4">
    <name type="scientific">Anabaena catenula FACHB-362</name>
    <dbReference type="NCBI Taxonomy" id="2692877"/>
    <lineage>
        <taxon>Bacteria</taxon>
        <taxon>Bacillati</taxon>
        <taxon>Cyanobacteriota</taxon>
        <taxon>Cyanophyceae</taxon>
        <taxon>Nostocales</taxon>
        <taxon>Nostocaceae</taxon>
        <taxon>Anabaena</taxon>
    </lineage>
</organism>
<dbReference type="InterPro" id="IPR058651">
    <property type="entry name" value="HTH_VMAP-M9"/>
</dbReference>
<comment type="caution">
    <text evidence="3">The sequence shown here is derived from an EMBL/GenBank/DDBJ whole genome shotgun (WGS) entry which is preliminary data.</text>
</comment>
<dbReference type="InterPro" id="IPR002182">
    <property type="entry name" value="NB-ARC"/>
</dbReference>
<dbReference type="Proteomes" id="UP000660381">
    <property type="component" value="Unassembled WGS sequence"/>
</dbReference>
<feature type="domain" description="NB-ARC" evidence="1">
    <location>
        <begin position="130"/>
        <end position="227"/>
    </location>
</feature>
<dbReference type="SUPFAM" id="SSF52540">
    <property type="entry name" value="P-loop containing nucleoside triphosphate hydrolases"/>
    <property type="match status" value="1"/>
</dbReference>